<dbReference type="Proteomes" id="UP001589608">
    <property type="component" value="Unassembled WGS sequence"/>
</dbReference>
<proteinExistence type="predicted"/>
<dbReference type="RefSeq" id="WP_223103433.1">
    <property type="nucleotide sequence ID" value="NZ_CP061913.1"/>
</dbReference>
<organism evidence="1 2">
    <name type="scientific">Dactylosporangium vinaceum</name>
    <dbReference type="NCBI Taxonomy" id="53362"/>
    <lineage>
        <taxon>Bacteria</taxon>
        <taxon>Bacillati</taxon>
        <taxon>Actinomycetota</taxon>
        <taxon>Actinomycetes</taxon>
        <taxon>Micromonosporales</taxon>
        <taxon>Micromonosporaceae</taxon>
        <taxon>Dactylosporangium</taxon>
    </lineage>
</organism>
<evidence type="ECO:0000313" key="2">
    <source>
        <dbReference type="Proteomes" id="UP001589608"/>
    </source>
</evidence>
<name>A0ABV5MKC1_9ACTN</name>
<sequence length="147" mass="16282">MGYAADHECEDAVVVMEPLPSFEDLVWLFGAEPRYTDAAGGLAADGLESWRYPWPYTSVKFLAVRGGYEIELDVEPGYGQVGLRMRAAAGGEDIVDLQLAGVRTVGVDRTKGRELLRIEFPEEAQAATLWLRLKPDVTLQWTYNATS</sequence>
<comment type="caution">
    <text evidence="1">The sequence shown here is derived from an EMBL/GenBank/DDBJ whole genome shotgun (WGS) entry which is preliminary data.</text>
</comment>
<dbReference type="EMBL" id="JBHMCA010000065">
    <property type="protein sequence ID" value="MFB9449307.1"/>
    <property type="molecule type" value="Genomic_DNA"/>
</dbReference>
<accession>A0ABV5MKC1</accession>
<gene>
    <name evidence="1" type="ORF">ACFFTR_40055</name>
</gene>
<reference evidence="1 2" key="1">
    <citation type="submission" date="2024-09" db="EMBL/GenBank/DDBJ databases">
        <authorList>
            <person name="Sun Q."/>
            <person name="Mori K."/>
        </authorList>
    </citation>
    <scope>NUCLEOTIDE SEQUENCE [LARGE SCALE GENOMIC DNA]</scope>
    <source>
        <strain evidence="1 2">JCM 3307</strain>
    </source>
</reference>
<protein>
    <submittedName>
        <fullName evidence="1">Uncharacterized protein</fullName>
    </submittedName>
</protein>
<keyword evidence="2" id="KW-1185">Reference proteome</keyword>
<evidence type="ECO:0000313" key="1">
    <source>
        <dbReference type="EMBL" id="MFB9449307.1"/>
    </source>
</evidence>